<dbReference type="InterPro" id="IPR003439">
    <property type="entry name" value="ABC_transporter-like_ATP-bd"/>
</dbReference>
<dbReference type="Proteomes" id="UP000184080">
    <property type="component" value="Unassembled WGS sequence"/>
</dbReference>
<dbReference type="Gene3D" id="3.40.50.300">
    <property type="entry name" value="P-loop containing nucleotide triphosphate hydrolases"/>
    <property type="match status" value="1"/>
</dbReference>
<dbReference type="Gene3D" id="2.40.50.1020">
    <property type="entry name" value="LytTr DNA-binding domain"/>
    <property type="match status" value="1"/>
</dbReference>
<sequence length="338" mass="39102">MLKIRGLYKEKKNNVIKDIDIDVDKGSSISIECSNYISDLLVNLILGREVPAKGEIYIEGIKNSQYIKNNINNIGVVLREETFYERMTIDGYMKFFSSLLDSKIDYKEIMLKLALLDIGNMVIKDLSYSQKRRLSLARERLKEPKLLIFQEPILNMDRDGAKIIIENIEDLCSKGTAVMITSVLFKDTIMVGEKAYRLNDEGLSELNNNIEEIDNHKEEIGYTNKTYKIEKIPAKVEERILLFDPTEIDYVESEQGISSLYVRGDKFPCNISLTDLEERLKHFGFFRCHRSYIVNLQRVREVITWTRNSYSLSLDDKVKSSVPLSKGRLEDLKSILKL</sequence>
<evidence type="ECO:0000259" key="2">
    <source>
        <dbReference type="PROSITE" id="PS50930"/>
    </source>
</evidence>
<dbReference type="GO" id="GO:0016887">
    <property type="term" value="F:ATP hydrolysis activity"/>
    <property type="evidence" value="ECO:0007669"/>
    <property type="project" value="InterPro"/>
</dbReference>
<dbReference type="PROSITE" id="PS50930">
    <property type="entry name" value="HTH_LYTTR"/>
    <property type="match status" value="1"/>
</dbReference>
<dbReference type="STRING" id="1121298.SAMN05444401_1518"/>
<accession>A0A1M6EBR4</accession>
<dbReference type="PROSITE" id="PS50893">
    <property type="entry name" value="ABC_TRANSPORTER_2"/>
    <property type="match status" value="1"/>
</dbReference>
<dbReference type="Pfam" id="PF04397">
    <property type="entry name" value="LytTR"/>
    <property type="match status" value="1"/>
</dbReference>
<gene>
    <name evidence="3" type="ORF">SAMN05444401_1518</name>
</gene>
<proteinExistence type="predicted"/>
<dbReference type="GO" id="GO:0003677">
    <property type="term" value="F:DNA binding"/>
    <property type="evidence" value="ECO:0007669"/>
    <property type="project" value="InterPro"/>
</dbReference>
<dbReference type="PANTHER" id="PTHR43038:SF3">
    <property type="entry name" value="ABC TRANSPORTER G FAMILY MEMBER 20 ISOFORM X1"/>
    <property type="match status" value="1"/>
</dbReference>
<dbReference type="InterPro" id="IPR007492">
    <property type="entry name" value="LytTR_DNA-bd_dom"/>
</dbReference>
<organism evidence="3 4">
    <name type="scientific">Clostridium amylolyticum</name>
    <dbReference type="NCBI Taxonomy" id="1121298"/>
    <lineage>
        <taxon>Bacteria</taxon>
        <taxon>Bacillati</taxon>
        <taxon>Bacillota</taxon>
        <taxon>Clostridia</taxon>
        <taxon>Eubacteriales</taxon>
        <taxon>Clostridiaceae</taxon>
        <taxon>Clostridium</taxon>
    </lineage>
</organism>
<protein>
    <submittedName>
        <fullName evidence="3">Transcriptional regulator, LytTR family</fullName>
    </submittedName>
</protein>
<dbReference type="RefSeq" id="WP_073005209.1">
    <property type="nucleotide sequence ID" value="NZ_FQZO01000002.1"/>
</dbReference>
<dbReference type="OrthoDB" id="9809318at2"/>
<evidence type="ECO:0000259" key="1">
    <source>
        <dbReference type="PROSITE" id="PS50893"/>
    </source>
</evidence>
<feature type="domain" description="ABC transporter" evidence="1">
    <location>
        <begin position="2"/>
        <end position="225"/>
    </location>
</feature>
<evidence type="ECO:0000313" key="4">
    <source>
        <dbReference type="Proteomes" id="UP000184080"/>
    </source>
</evidence>
<dbReference type="GO" id="GO:0005524">
    <property type="term" value="F:ATP binding"/>
    <property type="evidence" value="ECO:0007669"/>
    <property type="project" value="InterPro"/>
</dbReference>
<dbReference type="EMBL" id="FQZO01000002">
    <property type="protein sequence ID" value="SHI82748.1"/>
    <property type="molecule type" value="Genomic_DNA"/>
</dbReference>
<name>A0A1M6EBR4_9CLOT</name>
<dbReference type="SMART" id="SM00850">
    <property type="entry name" value="LytTR"/>
    <property type="match status" value="1"/>
</dbReference>
<dbReference type="PANTHER" id="PTHR43038">
    <property type="entry name" value="ATP-BINDING CASSETTE, SUB-FAMILY H, MEMBER 1"/>
    <property type="match status" value="1"/>
</dbReference>
<keyword evidence="4" id="KW-1185">Reference proteome</keyword>
<dbReference type="AlphaFoldDB" id="A0A1M6EBR4"/>
<dbReference type="Pfam" id="PF00005">
    <property type="entry name" value="ABC_tran"/>
    <property type="match status" value="1"/>
</dbReference>
<evidence type="ECO:0000313" key="3">
    <source>
        <dbReference type="EMBL" id="SHI82748.1"/>
    </source>
</evidence>
<dbReference type="InterPro" id="IPR027417">
    <property type="entry name" value="P-loop_NTPase"/>
</dbReference>
<reference evidence="3 4" key="1">
    <citation type="submission" date="2016-11" db="EMBL/GenBank/DDBJ databases">
        <authorList>
            <person name="Jaros S."/>
            <person name="Januszkiewicz K."/>
            <person name="Wedrychowicz H."/>
        </authorList>
    </citation>
    <scope>NUCLEOTIDE SEQUENCE [LARGE SCALE GENOMIC DNA]</scope>
    <source>
        <strain evidence="3 4">DSM 21864</strain>
    </source>
</reference>
<dbReference type="InterPro" id="IPR012046">
    <property type="entry name" value="LytTR_ABC"/>
</dbReference>
<dbReference type="PIRSF" id="PIRSF036612">
    <property type="entry name" value="ABC_ATP_LytTR"/>
    <property type="match status" value="1"/>
</dbReference>
<dbReference type="SUPFAM" id="SSF52540">
    <property type="entry name" value="P-loop containing nucleoside triphosphate hydrolases"/>
    <property type="match status" value="1"/>
</dbReference>
<feature type="domain" description="HTH LytTR-type" evidence="2">
    <location>
        <begin position="232"/>
        <end position="338"/>
    </location>
</feature>